<dbReference type="Pfam" id="PF17863">
    <property type="entry name" value="AAA_lid_2"/>
    <property type="match status" value="1"/>
</dbReference>
<reference evidence="6 7" key="1">
    <citation type="submission" date="2018-10" db="EMBL/GenBank/DDBJ databases">
        <authorList>
            <person name="Chen X."/>
        </authorList>
    </citation>
    <scope>NUCLEOTIDE SEQUENCE [LARGE SCALE GENOMIC DNA]</scope>
    <source>
        <strain evidence="6 7">YIM 102668</strain>
    </source>
</reference>
<name>A0A3L9MF40_9FLAO</name>
<feature type="domain" description="ChlI/MoxR AAA lid" evidence="5">
    <location>
        <begin position="249"/>
        <end position="321"/>
    </location>
</feature>
<dbReference type="GO" id="GO:0016887">
    <property type="term" value="F:ATP hydrolysis activity"/>
    <property type="evidence" value="ECO:0007669"/>
    <property type="project" value="InterPro"/>
</dbReference>
<dbReference type="Pfam" id="PF07726">
    <property type="entry name" value="AAA_3"/>
    <property type="match status" value="1"/>
</dbReference>
<organism evidence="6 7">
    <name type="scientific">Faecalibacter macacae</name>
    <dbReference type="NCBI Taxonomy" id="1859289"/>
    <lineage>
        <taxon>Bacteria</taxon>
        <taxon>Pseudomonadati</taxon>
        <taxon>Bacteroidota</taxon>
        <taxon>Flavobacteriia</taxon>
        <taxon>Flavobacteriales</taxon>
        <taxon>Weeksellaceae</taxon>
        <taxon>Faecalibacter</taxon>
    </lineage>
</organism>
<dbReference type="OrthoDB" id="9808397at2"/>
<accession>A0A3L9MF40</accession>
<dbReference type="Gene3D" id="3.40.50.300">
    <property type="entry name" value="P-loop containing nucleotide triphosphate hydrolases"/>
    <property type="match status" value="1"/>
</dbReference>
<dbReference type="Gene3D" id="1.10.8.80">
    <property type="entry name" value="Magnesium chelatase subunit I, C-Terminal domain"/>
    <property type="match status" value="1"/>
</dbReference>
<proteinExistence type="inferred from homology"/>
<dbReference type="PIRSF" id="PIRSF002849">
    <property type="entry name" value="AAA_ATPase_chaperone_MoxR_prd"/>
    <property type="match status" value="1"/>
</dbReference>
<sequence>MSTPDKFMPFENRIDVSDIQTKVVEIKRELRKVIVGQEDVINQLVIALLSNGHSLIEGLPGVAKTMMAKLLAKTIQSDFSRIQFTPDLMPSDVTGSSVLNMQTNEFEFKKGPIFSNIILIDEINRSPAKTQAALFECMSENQVTVDGTTYKLSPPFLVFATQNPIEQEGTYRLPEAQLDRFMFKINVDYPELEDEITLLTEQQERKNINKESLIEVVISGQMITEFQDRIKSIFVHSDIIKFIATLVFQTRTDQNLYIGASPRASIALLDAAKTAAAIDGRDFVIPEDVKNVAYAILGHRVVLMPEKEMEGYSTENIIQQIIDRVEIPR</sequence>
<dbReference type="AlphaFoldDB" id="A0A3L9MF40"/>
<dbReference type="Proteomes" id="UP000275348">
    <property type="component" value="Unassembled WGS sequence"/>
</dbReference>
<dbReference type="RefSeq" id="WP_121934084.1">
    <property type="nucleotide sequence ID" value="NZ_RDOJ01000005.1"/>
</dbReference>
<comment type="similarity">
    <text evidence="3">Belongs to the MoxR family.</text>
</comment>
<dbReference type="InterPro" id="IPR011703">
    <property type="entry name" value="ATPase_AAA-3"/>
</dbReference>
<dbReference type="GO" id="GO:0005524">
    <property type="term" value="F:ATP binding"/>
    <property type="evidence" value="ECO:0007669"/>
    <property type="project" value="UniProtKB-KW"/>
</dbReference>
<dbReference type="InterPro" id="IPR027417">
    <property type="entry name" value="P-loop_NTPase"/>
</dbReference>
<keyword evidence="1" id="KW-0547">Nucleotide-binding</keyword>
<dbReference type="FunFam" id="3.40.50.300:FF:000640">
    <property type="entry name" value="MoxR family ATPase"/>
    <property type="match status" value="1"/>
</dbReference>
<dbReference type="SUPFAM" id="SSF52540">
    <property type="entry name" value="P-loop containing nucleoside triphosphate hydrolases"/>
    <property type="match status" value="1"/>
</dbReference>
<dbReference type="PANTHER" id="PTHR42759">
    <property type="entry name" value="MOXR FAMILY PROTEIN"/>
    <property type="match status" value="1"/>
</dbReference>
<dbReference type="PANTHER" id="PTHR42759:SF1">
    <property type="entry name" value="MAGNESIUM-CHELATASE SUBUNIT CHLD"/>
    <property type="match status" value="1"/>
</dbReference>
<keyword evidence="2" id="KW-0067">ATP-binding</keyword>
<evidence type="ECO:0000259" key="5">
    <source>
        <dbReference type="Pfam" id="PF17863"/>
    </source>
</evidence>
<gene>
    <name evidence="6" type="ORF">EAH69_04980</name>
</gene>
<dbReference type="EMBL" id="RDOJ01000005">
    <property type="protein sequence ID" value="RLZ11402.1"/>
    <property type="molecule type" value="Genomic_DNA"/>
</dbReference>
<comment type="caution">
    <text evidence="6">The sequence shown here is derived from an EMBL/GenBank/DDBJ whole genome shotgun (WGS) entry which is preliminary data.</text>
</comment>
<dbReference type="InterPro" id="IPR041628">
    <property type="entry name" value="ChlI/MoxR_AAA_lid"/>
</dbReference>
<evidence type="ECO:0000259" key="4">
    <source>
        <dbReference type="Pfam" id="PF07726"/>
    </source>
</evidence>
<evidence type="ECO:0000256" key="3">
    <source>
        <dbReference type="ARBA" id="ARBA00061607"/>
    </source>
</evidence>
<dbReference type="InterPro" id="IPR050764">
    <property type="entry name" value="CbbQ/NirQ/NorQ/GpvN"/>
</dbReference>
<evidence type="ECO:0000256" key="2">
    <source>
        <dbReference type="ARBA" id="ARBA00022840"/>
    </source>
</evidence>
<dbReference type="CDD" id="cd00009">
    <property type="entry name" value="AAA"/>
    <property type="match status" value="1"/>
</dbReference>
<evidence type="ECO:0000313" key="7">
    <source>
        <dbReference type="Proteomes" id="UP000275348"/>
    </source>
</evidence>
<feature type="domain" description="ATPase AAA-3" evidence="4">
    <location>
        <begin position="53"/>
        <end position="183"/>
    </location>
</feature>
<keyword evidence="7" id="KW-1185">Reference proteome</keyword>
<protein>
    <submittedName>
        <fullName evidence="6">MoxR family ATPase</fullName>
    </submittedName>
</protein>
<evidence type="ECO:0000313" key="6">
    <source>
        <dbReference type="EMBL" id="RLZ11402.1"/>
    </source>
</evidence>
<evidence type="ECO:0000256" key="1">
    <source>
        <dbReference type="ARBA" id="ARBA00022741"/>
    </source>
</evidence>